<evidence type="ECO:0000256" key="1">
    <source>
        <dbReference type="SAM" id="MobiDB-lite"/>
    </source>
</evidence>
<evidence type="ECO:0000313" key="3">
    <source>
        <dbReference type="Proteomes" id="UP000823775"/>
    </source>
</evidence>
<dbReference type="Proteomes" id="UP000823775">
    <property type="component" value="Unassembled WGS sequence"/>
</dbReference>
<proteinExistence type="predicted"/>
<organism evidence="2 3">
    <name type="scientific">Datura stramonium</name>
    <name type="common">Jimsonweed</name>
    <name type="synonym">Common thornapple</name>
    <dbReference type="NCBI Taxonomy" id="4076"/>
    <lineage>
        <taxon>Eukaryota</taxon>
        <taxon>Viridiplantae</taxon>
        <taxon>Streptophyta</taxon>
        <taxon>Embryophyta</taxon>
        <taxon>Tracheophyta</taxon>
        <taxon>Spermatophyta</taxon>
        <taxon>Magnoliopsida</taxon>
        <taxon>eudicotyledons</taxon>
        <taxon>Gunneridae</taxon>
        <taxon>Pentapetalae</taxon>
        <taxon>asterids</taxon>
        <taxon>lamiids</taxon>
        <taxon>Solanales</taxon>
        <taxon>Solanaceae</taxon>
        <taxon>Solanoideae</taxon>
        <taxon>Datureae</taxon>
        <taxon>Datura</taxon>
    </lineage>
</organism>
<gene>
    <name evidence="2" type="ORF">HAX54_045490</name>
</gene>
<keyword evidence="3" id="KW-1185">Reference proteome</keyword>
<evidence type="ECO:0000313" key="2">
    <source>
        <dbReference type="EMBL" id="MCD7461197.1"/>
    </source>
</evidence>
<reference evidence="2 3" key="1">
    <citation type="journal article" date="2021" name="BMC Genomics">
        <title>Datura genome reveals duplications of psychoactive alkaloid biosynthetic genes and high mutation rate following tissue culture.</title>
        <authorList>
            <person name="Rajewski A."/>
            <person name="Carter-House D."/>
            <person name="Stajich J."/>
            <person name="Litt A."/>
        </authorList>
    </citation>
    <scope>NUCLEOTIDE SEQUENCE [LARGE SCALE GENOMIC DNA]</scope>
    <source>
        <strain evidence="2">AR-01</strain>
    </source>
</reference>
<name>A0ABS8SQK9_DATST</name>
<feature type="compositionally biased region" description="Acidic residues" evidence="1">
    <location>
        <begin position="57"/>
        <end position="68"/>
    </location>
</feature>
<feature type="region of interest" description="Disordered" evidence="1">
    <location>
        <begin position="52"/>
        <end position="71"/>
    </location>
</feature>
<comment type="caution">
    <text evidence="2">The sequence shown here is derived from an EMBL/GenBank/DDBJ whole genome shotgun (WGS) entry which is preliminary data.</text>
</comment>
<protein>
    <submittedName>
        <fullName evidence="2">Uncharacterized protein</fullName>
    </submittedName>
</protein>
<dbReference type="EMBL" id="JACEIK010000705">
    <property type="protein sequence ID" value="MCD7461197.1"/>
    <property type="molecule type" value="Genomic_DNA"/>
</dbReference>
<accession>A0ABS8SQK9</accession>
<sequence length="140" mass="16128">MRKLLGRLPRPCQGGTLSSVAVADPEVFHPKIRPISSSERIWRRRRRNDCRGKRFEDEESSEPSDGCEEATSYAVPPWDGFCLRLVPLQQTPFRCSGRAMENPTSLLRVRYRGFLLTVVNLARQDNMHWDACFHNKSAPR</sequence>